<evidence type="ECO:0000313" key="2">
    <source>
        <dbReference type="EMBL" id="MBP0481845.1"/>
    </source>
</evidence>
<name>A0A940MLA1_9RHOB</name>
<keyword evidence="1" id="KW-0472">Membrane</keyword>
<dbReference type="Proteomes" id="UP000675940">
    <property type="component" value="Unassembled WGS sequence"/>
</dbReference>
<dbReference type="RefSeq" id="WP_209359701.1">
    <property type="nucleotide sequence ID" value="NZ_JAGISH010000002.1"/>
</dbReference>
<dbReference type="InterPro" id="IPR047784">
    <property type="entry name" value="TrgA"/>
</dbReference>
<dbReference type="AlphaFoldDB" id="A0A940MLA1"/>
<reference evidence="2" key="1">
    <citation type="submission" date="2021-03" db="EMBL/GenBank/DDBJ databases">
        <title>Sagittula salina sp. nov. strain M10.9X isolated from the marine waste.</title>
        <authorList>
            <person name="Satari L."/>
            <person name="Molina-Menor E."/>
            <person name="Vidal-Verdu A."/>
            <person name="Pascual J."/>
            <person name="Pereto J."/>
            <person name="Porcar M."/>
        </authorList>
    </citation>
    <scope>NUCLEOTIDE SEQUENCE</scope>
    <source>
        <strain evidence="2">M10.9X</strain>
    </source>
</reference>
<keyword evidence="3" id="KW-1185">Reference proteome</keyword>
<organism evidence="2 3">
    <name type="scientific">Sagittula salina</name>
    <dbReference type="NCBI Taxonomy" id="2820268"/>
    <lineage>
        <taxon>Bacteria</taxon>
        <taxon>Pseudomonadati</taxon>
        <taxon>Pseudomonadota</taxon>
        <taxon>Alphaproteobacteria</taxon>
        <taxon>Rhodobacterales</taxon>
        <taxon>Roseobacteraceae</taxon>
        <taxon>Sagittula</taxon>
    </lineage>
</organism>
<protein>
    <submittedName>
        <fullName evidence="2">TrgA family protein</fullName>
    </submittedName>
</protein>
<dbReference type="NCBIfam" id="NF033773">
    <property type="entry name" value="tellur_TrgA"/>
    <property type="match status" value="1"/>
</dbReference>
<keyword evidence="1" id="KW-0812">Transmembrane</keyword>
<comment type="caution">
    <text evidence="2">The sequence shown here is derived from an EMBL/GenBank/DDBJ whole genome shotgun (WGS) entry which is preliminary data.</text>
</comment>
<feature type="transmembrane region" description="Helical" evidence="1">
    <location>
        <begin position="33"/>
        <end position="53"/>
    </location>
</feature>
<feature type="transmembrane region" description="Helical" evidence="1">
    <location>
        <begin position="123"/>
        <end position="142"/>
    </location>
</feature>
<keyword evidence="1" id="KW-1133">Transmembrane helix</keyword>
<dbReference type="EMBL" id="JAGISH010000002">
    <property type="protein sequence ID" value="MBP0481845.1"/>
    <property type="molecule type" value="Genomic_DNA"/>
</dbReference>
<proteinExistence type="predicted"/>
<feature type="transmembrane region" description="Helical" evidence="1">
    <location>
        <begin position="65"/>
        <end position="85"/>
    </location>
</feature>
<accession>A0A940MLA1</accession>
<evidence type="ECO:0000256" key="1">
    <source>
        <dbReference type="SAM" id="Phobius"/>
    </source>
</evidence>
<sequence>MPTAARLIAALCLAVVGWLVSEAIRPLYPPNTNFGLFNYVNTALGFYTGWTILGRRAGRGMAAGISNGFTAALMLLLFGLLVQSVNEMLRLAFARHYKGGFEAVTDIFAIGLDFAVKIADGQVLITLFVGGILSGILAEIAARRWG</sequence>
<gene>
    <name evidence="2" type="ORF">J5474_04985</name>
</gene>
<evidence type="ECO:0000313" key="3">
    <source>
        <dbReference type="Proteomes" id="UP000675940"/>
    </source>
</evidence>